<dbReference type="PANTHER" id="PTHR43031">
    <property type="entry name" value="FAD-DEPENDENT OXIDOREDUCTASE"/>
    <property type="match status" value="1"/>
</dbReference>
<dbReference type="InterPro" id="IPR036873">
    <property type="entry name" value="Rhodanese-like_dom_sf"/>
</dbReference>
<proteinExistence type="predicted"/>
<keyword evidence="3" id="KW-1185">Reference proteome</keyword>
<dbReference type="PROSITE" id="PS50206">
    <property type="entry name" value="RHODANESE_3"/>
    <property type="match status" value="1"/>
</dbReference>
<dbReference type="SUPFAM" id="SSF52821">
    <property type="entry name" value="Rhodanese/Cell cycle control phosphatase"/>
    <property type="match status" value="1"/>
</dbReference>
<name>A0A3P1VAU2_9STRE</name>
<dbReference type="EMBL" id="RQZA01000004">
    <property type="protein sequence ID" value="RRD31344.1"/>
    <property type="molecule type" value="Genomic_DNA"/>
</dbReference>
<protein>
    <submittedName>
        <fullName evidence="2">Rhodanese-like domain-containing protein</fullName>
    </submittedName>
</protein>
<dbReference type="CDD" id="cd00158">
    <property type="entry name" value="RHOD"/>
    <property type="match status" value="1"/>
</dbReference>
<dbReference type="RefSeq" id="WP_018166810.1">
    <property type="nucleotide sequence ID" value="NZ_RQZA01000004.1"/>
</dbReference>
<dbReference type="InterPro" id="IPR050229">
    <property type="entry name" value="GlpE_sulfurtransferase"/>
</dbReference>
<comment type="caution">
    <text evidence="2">The sequence shown here is derived from an EMBL/GenBank/DDBJ whole genome shotgun (WGS) entry which is preliminary data.</text>
</comment>
<dbReference type="Proteomes" id="UP000281771">
    <property type="component" value="Unassembled WGS sequence"/>
</dbReference>
<dbReference type="Gene3D" id="3.40.250.10">
    <property type="entry name" value="Rhodanese-like domain"/>
    <property type="match status" value="1"/>
</dbReference>
<reference evidence="2 3" key="1">
    <citation type="submission" date="2018-11" db="EMBL/GenBank/DDBJ databases">
        <title>Genomes From Bacteria Associated with the Canine Oral Cavity: a Test Case for Automated Genome-Based Taxonomic Assignment.</title>
        <authorList>
            <person name="Coil D.A."/>
            <person name="Jospin G."/>
            <person name="Darling A.E."/>
            <person name="Wallis C."/>
            <person name="Davis I.J."/>
            <person name="Harris S."/>
            <person name="Eisen J.A."/>
            <person name="Holcombe L.J."/>
            <person name="O'Flynn C."/>
        </authorList>
    </citation>
    <scope>NUCLEOTIDE SEQUENCE [LARGE SCALE GENOMIC DNA]</scope>
    <source>
        <strain evidence="2 3">OH4621_COT-116</strain>
    </source>
</reference>
<accession>A0A3P1VAU2</accession>
<dbReference type="InterPro" id="IPR001763">
    <property type="entry name" value="Rhodanese-like_dom"/>
</dbReference>
<evidence type="ECO:0000313" key="3">
    <source>
        <dbReference type="Proteomes" id="UP000281771"/>
    </source>
</evidence>
<dbReference type="SMART" id="SM00450">
    <property type="entry name" value="RHOD"/>
    <property type="match status" value="1"/>
</dbReference>
<sequence length="110" mass="12327">MLDFLKKLLMPSFESISTSELEDVLKSERVTLLDVRSPQEYRGGHIRHARNIPLNQVETYQGPKSEKLYVICQSGMRSKRAASILARNGYQAINVRGGMSAYQGKIIGGK</sequence>
<gene>
    <name evidence="2" type="ORF">EII38_06075</name>
</gene>
<dbReference type="AlphaFoldDB" id="A0A3P1VAU2"/>
<feature type="domain" description="Rhodanese" evidence="1">
    <location>
        <begin position="26"/>
        <end position="107"/>
    </location>
</feature>
<dbReference type="Pfam" id="PF00581">
    <property type="entry name" value="Rhodanese"/>
    <property type="match status" value="1"/>
</dbReference>
<evidence type="ECO:0000313" key="2">
    <source>
        <dbReference type="EMBL" id="RRD31344.1"/>
    </source>
</evidence>
<organism evidence="2 3">
    <name type="scientific">Streptococcus minor</name>
    <dbReference type="NCBI Taxonomy" id="229549"/>
    <lineage>
        <taxon>Bacteria</taxon>
        <taxon>Bacillati</taxon>
        <taxon>Bacillota</taxon>
        <taxon>Bacilli</taxon>
        <taxon>Lactobacillales</taxon>
        <taxon>Streptococcaceae</taxon>
        <taxon>Streptococcus</taxon>
    </lineage>
</organism>
<dbReference type="STRING" id="1123309.GCA_000377005_00887"/>
<dbReference type="PANTHER" id="PTHR43031:SF17">
    <property type="entry name" value="SULFURTRANSFERASE YTWF-RELATED"/>
    <property type="match status" value="1"/>
</dbReference>
<evidence type="ECO:0000259" key="1">
    <source>
        <dbReference type="PROSITE" id="PS50206"/>
    </source>
</evidence>